<gene>
    <name evidence="6" type="ORF">CG587_17825</name>
</gene>
<dbReference type="AlphaFoldDB" id="A0A603KZ09"/>
<dbReference type="InterPro" id="IPR000653">
    <property type="entry name" value="DegT/StrS_aminotransferase"/>
</dbReference>
<dbReference type="PIRSF" id="PIRSF000390">
    <property type="entry name" value="PLP_StrS"/>
    <property type="match status" value="1"/>
</dbReference>
<dbReference type="GO" id="GO:0030170">
    <property type="term" value="F:pyridoxal phosphate binding"/>
    <property type="evidence" value="ECO:0007669"/>
    <property type="project" value="TreeGrafter"/>
</dbReference>
<proteinExistence type="inferred from homology"/>
<dbReference type="Proteomes" id="UP000839904">
    <property type="component" value="Unassembled WGS sequence"/>
</dbReference>
<dbReference type="CDD" id="cd00616">
    <property type="entry name" value="AHBA_syn"/>
    <property type="match status" value="1"/>
</dbReference>
<feature type="active site" description="Proton acceptor" evidence="3">
    <location>
        <position position="191"/>
    </location>
</feature>
<reference evidence="6" key="1">
    <citation type="submission" date="2018-07" db="EMBL/GenBank/DDBJ databases">
        <authorList>
            <consortium name="PulseNet: The National Subtyping Network for Foodborne Disease Surveillance"/>
            <person name="Tarr C.L."/>
            <person name="Trees E."/>
            <person name="Katz L.S."/>
            <person name="Carleton-Romer H.A."/>
            <person name="Stroika S."/>
            <person name="Kucerova Z."/>
            <person name="Roache K.F."/>
            <person name="Sabol A.L."/>
            <person name="Besser J."/>
            <person name="Gerner-Smidt P."/>
        </authorList>
    </citation>
    <scope>NUCLEOTIDE SEQUENCE [LARGE SCALE GENOMIC DNA]</scope>
    <source>
        <strain evidence="6">PNUSAS018503</strain>
    </source>
</reference>
<accession>A0A603KZ09</accession>
<dbReference type="SUPFAM" id="SSF53383">
    <property type="entry name" value="PLP-dependent transferases"/>
    <property type="match status" value="1"/>
</dbReference>
<keyword evidence="1 4" id="KW-0663">Pyridoxal phosphate</keyword>
<dbReference type="Gene3D" id="3.40.640.10">
    <property type="entry name" value="Type I PLP-dependent aspartate aminotransferase-like (Major domain)"/>
    <property type="match status" value="1"/>
</dbReference>
<organism evidence="6">
    <name type="scientific">Salmonella enterica</name>
    <name type="common">Salmonella choleraesuis</name>
    <dbReference type="NCBI Taxonomy" id="28901"/>
    <lineage>
        <taxon>Bacteria</taxon>
        <taxon>Pseudomonadati</taxon>
        <taxon>Pseudomonadota</taxon>
        <taxon>Gammaproteobacteria</taxon>
        <taxon>Enterobacterales</taxon>
        <taxon>Enterobacteriaceae</taxon>
        <taxon>Salmonella</taxon>
    </lineage>
</organism>
<name>A0A603KZ09_SALER</name>
<evidence type="ECO:0000256" key="5">
    <source>
        <dbReference type="RuleBase" id="RU004508"/>
    </source>
</evidence>
<feature type="modified residue" description="N6-(pyridoxal phosphate)lysine" evidence="4">
    <location>
        <position position="191"/>
    </location>
</feature>
<evidence type="ECO:0000313" key="6">
    <source>
        <dbReference type="EMBL" id="ECT9426353.1"/>
    </source>
</evidence>
<evidence type="ECO:0000256" key="1">
    <source>
        <dbReference type="ARBA" id="ARBA00022898"/>
    </source>
</evidence>
<evidence type="ECO:0000256" key="3">
    <source>
        <dbReference type="PIRSR" id="PIRSR000390-1"/>
    </source>
</evidence>
<protein>
    <submittedName>
        <fullName evidence="6">DegT/DnrJ/EryC1/StrS family aminotransferase</fullName>
    </submittedName>
</protein>
<dbReference type="InterPro" id="IPR015421">
    <property type="entry name" value="PyrdxlP-dep_Trfase_major"/>
</dbReference>
<comment type="caution">
    <text evidence="6">The sequence shown here is derived from an EMBL/GenBank/DDBJ whole genome shotgun (WGS) entry which is preliminary data.</text>
</comment>
<sequence length="376" mass="42750">MNKEMKMLDDKILVTQPFLPELNEFIPYLEKIWENKWLTNNGPFHQQLEKELCRYLGVEYVSLFNNATVALITAVQSLELTGEVITTPYSFVATTHSLMWNNLTPVFVDISRDTFNINPSEIEAAITEKTTAIMPVHCYGNPCDVVAIEKIAKKYNLKVIYDAAHAFGVDFNGESLLKFGDLSVVSFHATKVFNTFEGGVIICPNAETKLKIDQLKNFGFEDELTIKSTGINGKMSEVNAAFGLVQLNHVNEAISKRKEIHDLYGKLLGNVKGISIAKFDELATKNFSYYPILIEDDYGMSRDELYHLLQNHNIFSRRYFYPLISNMDLYKNMKSAGKKNLRIAHDVSNKVLCLPIYVELDLDTARYIARVIGNKE</sequence>
<dbReference type="GO" id="GO:0000271">
    <property type="term" value="P:polysaccharide biosynthetic process"/>
    <property type="evidence" value="ECO:0007669"/>
    <property type="project" value="TreeGrafter"/>
</dbReference>
<dbReference type="Pfam" id="PF01041">
    <property type="entry name" value="DegT_DnrJ_EryC1"/>
    <property type="match status" value="1"/>
</dbReference>
<keyword evidence="6" id="KW-0032">Aminotransferase</keyword>
<dbReference type="GO" id="GO:0008483">
    <property type="term" value="F:transaminase activity"/>
    <property type="evidence" value="ECO:0007669"/>
    <property type="project" value="UniProtKB-KW"/>
</dbReference>
<dbReference type="InterPro" id="IPR015424">
    <property type="entry name" value="PyrdxlP-dep_Trfase"/>
</dbReference>
<evidence type="ECO:0000256" key="2">
    <source>
        <dbReference type="ARBA" id="ARBA00037999"/>
    </source>
</evidence>
<keyword evidence="6" id="KW-0808">Transferase</keyword>
<dbReference type="PANTHER" id="PTHR30244">
    <property type="entry name" value="TRANSAMINASE"/>
    <property type="match status" value="1"/>
</dbReference>
<dbReference type="PANTHER" id="PTHR30244:SF9">
    <property type="entry name" value="PROTEIN RV3402C"/>
    <property type="match status" value="1"/>
</dbReference>
<dbReference type="EMBL" id="AAKOJA010000009">
    <property type="protein sequence ID" value="ECT9426353.1"/>
    <property type="molecule type" value="Genomic_DNA"/>
</dbReference>
<evidence type="ECO:0000256" key="4">
    <source>
        <dbReference type="PIRSR" id="PIRSR000390-2"/>
    </source>
</evidence>
<comment type="similarity">
    <text evidence="2 5">Belongs to the DegT/DnrJ/EryC1 family.</text>
</comment>